<accession>A0ABN9S1A7</accession>
<keyword evidence="3" id="KW-1185">Reference proteome</keyword>
<feature type="compositionally biased region" description="Low complexity" evidence="1">
    <location>
        <begin position="1"/>
        <end position="10"/>
    </location>
</feature>
<evidence type="ECO:0000313" key="2">
    <source>
        <dbReference type="EMBL" id="CAK0824040.1"/>
    </source>
</evidence>
<sequence length="144" mass="14573">AARAACRLRSPAPPPPLVCRPPWRAAAPRRPPLGGQSGSQTRPPRRPPGVACTPVTLTCSRLGRSRRAAAIAGAPARAAARSGASSAKMQGDGAGAPPANHPGEEEERGLRGERAASAAPAPRGAAAVLDKEVAVKRRPASLPP</sequence>
<protein>
    <submittedName>
        <fullName evidence="2">Uncharacterized protein</fullName>
    </submittedName>
</protein>
<gene>
    <name evidence="2" type="ORF">PCOR1329_LOCUS24553</name>
</gene>
<evidence type="ECO:0000313" key="3">
    <source>
        <dbReference type="Proteomes" id="UP001189429"/>
    </source>
</evidence>
<feature type="compositionally biased region" description="Low complexity" evidence="1">
    <location>
        <begin position="115"/>
        <end position="127"/>
    </location>
</feature>
<feature type="region of interest" description="Disordered" evidence="1">
    <location>
        <begin position="73"/>
        <end position="144"/>
    </location>
</feature>
<feature type="region of interest" description="Disordered" evidence="1">
    <location>
        <begin position="1"/>
        <end position="53"/>
    </location>
</feature>
<dbReference type="Proteomes" id="UP001189429">
    <property type="component" value="Unassembled WGS sequence"/>
</dbReference>
<proteinExistence type="predicted"/>
<reference evidence="2" key="1">
    <citation type="submission" date="2023-10" db="EMBL/GenBank/DDBJ databases">
        <authorList>
            <person name="Chen Y."/>
            <person name="Shah S."/>
            <person name="Dougan E. K."/>
            <person name="Thang M."/>
            <person name="Chan C."/>
        </authorList>
    </citation>
    <scope>NUCLEOTIDE SEQUENCE [LARGE SCALE GENOMIC DNA]</scope>
</reference>
<organism evidence="2 3">
    <name type="scientific">Prorocentrum cordatum</name>
    <dbReference type="NCBI Taxonomy" id="2364126"/>
    <lineage>
        <taxon>Eukaryota</taxon>
        <taxon>Sar</taxon>
        <taxon>Alveolata</taxon>
        <taxon>Dinophyceae</taxon>
        <taxon>Prorocentrales</taxon>
        <taxon>Prorocentraceae</taxon>
        <taxon>Prorocentrum</taxon>
    </lineage>
</organism>
<feature type="non-terminal residue" evidence="2">
    <location>
        <position position="1"/>
    </location>
</feature>
<feature type="compositionally biased region" description="Low complexity" evidence="1">
    <location>
        <begin position="73"/>
        <end position="87"/>
    </location>
</feature>
<comment type="caution">
    <text evidence="2">The sequence shown here is derived from an EMBL/GenBank/DDBJ whole genome shotgun (WGS) entry which is preliminary data.</text>
</comment>
<evidence type="ECO:0000256" key="1">
    <source>
        <dbReference type="SAM" id="MobiDB-lite"/>
    </source>
</evidence>
<feature type="non-terminal residue" evidence="2">
    <location>
        <position position="144"/>
    </location>
</feature>
<dbReference type="EMBL" id="CAUYUJ010008460">
    <property type="protein sequence ID" value="CAK0824040.1"/>
    <property type="molecule type" value="Genomic_DNA"/>
</dbReference>
<name>A0ABN9S1A7_9DINO</name>